<keyword evidence="1" id="KW-0472">Membrane</keyword>
<dbReference type="GO" id="GO:0016787">
    <property type="term" value="F:hydrolase activity"/>
    <property type="evidence" value="ECO:0007669"/>
    <property type="project" value="UniProtKB-KW"/>
</dbReference>
<comment type="caution">
    <text evidence="2">The sequence shown here is derived from an EMBL/GenBank/DDBJ whole genome shotgun (WGS) entry which is preliminary data.</text>
</comment>
<reference evidence="3" key="1">
    <citation type="journal article" date="2019" name="Int. J. Syst. Evol. Microbiol.">
        <title>The Global Catalogue of Microorganisms (GCM) 10K type strain sequencing project: providing services to taxonomists for standard genome sequencing and annotation.</title>
        <authorList>
            <consortium name="The Broad Institute Genomics Platform"/>
            <consortium name="The Broad Institute Genome Sequencing Center for Infectious Disease"/>
            <person name="Wu L."/>
            <person name="Ma J."/>
        </authorList>
    </citation>
    <scope>NUCLEOTIDE SEQUENCE [LARGE SCALE GENOMIC DNA]</scope>
    <source>
        <strain evidence="3">KCTC 3950</strain>
    </source>
</reference>
<keyword evidence="1" id="KW-0812">Transmembrane</keyword>
<feature type="transmembrane region" description="Helical" evidence="1">
    <location>
        <begin position="116"/>
        <end position="145"/>
    </location>
</feature>
<feature type="transmembrane region" description="Helical" evidence="1">
    <location>
        <begin position="64"/>
        <end position="81"/>
    </location>
</feature>
<dbReference type="RefSeq" id="WP_377606353.1">
    <property type="nucleotide sequence ID" value="NZ_JBHUME010000015.1"/>
</dbReference>
<keyword evidence="2" id="KW-0378">Hydrolase</keyword>
<keyword evidence="1" id="KW-1133">Transmembrane helix</keyword>
<evidence type="ECO:0000313" key="3">
    <source>
        <dbReference type="Proteomes" id="UP001597541"/>
    </source>
</evidence>
<dbReference type="InterPro" id="IPR007404">
    <property type="entry name" value="YdjM-like"/>
</dbReference>
<feature type="transmembrane region" description="Helical" evidence="1">
    <location>
        <begin position="87"/>
        <end position="104"/>
    </location>
</feature>
<dbReference type="EMBL" id="JBHUME010000015">
    <property type="protein sequence ID" value="MFD2614943.1"/>
    <property type="molecule type" value="Genomic_DNA"/>
</dbReference>
<accession>A0ABW5PJI6</accession>
<keyword evidence="3" id="KW-1185">Reference proteome</keyword>
<protein>
    <submittedName>
        <fullName evidence="2">Metal-dependent hydrolase</fullName>
    </submittedName>
</protein>
<evidence type="ECO:0000313" key="2">
    <source>
        <dbReference type="EMBL" id="MFD2614943.1"/>
    </source>
</evidence>
<sequence>MKGTTHLAIGAAIGIASASLNPFTLTNAAIYIAVAGFSALAADLDGPSMLSSKLDKASRMFQQWTTTAGVILAVVVGLQYVLNGQLYWKFAAVSVMILLLGLVVREGVLRNSLVSLVGCGLLYAGFTMQMHWLAGFGLFIAWVPWLKHRGLSHTVWAILAWAAISTGLERQLGIPGLMNTAVAGYVSHLAADTLTPKGVKWLYPLVGRSFKV</sequence>
<evidence type="ECO:0000256" key="1">
    <source>
        <dbReference type="SAM" id="Phobius"/>
    </source>
</evidence>
<dbReference type="Pfam" id="PF04307">
    <property type="entry name" value="YdjM"/>
    <property type="match status" value="1"/>
</dbReference>
<organism evidence="2 3">
    <name type="scientific">Paenibacillus gansuensis</name>
    <dbReference type="NCBI Taxonomy" id="306542"/>
    <lineage>
        <taxon>Bacteria</taxon>
        <taxon>Bacillati</taxon>
        <taxon>Bacillota</taxon>
        <taxon>Bacilli</taxon>
        <taxon>Bacillales</taxon>
        <taxon>Paenibacillaceae</taxon>
        <taxon>Paenibacillus</taxon>
    </lineage>
</organism>
<gene>
    <name evidence="2" type="ORF">ACFSUF_21235</name>
</gene>
<proteinExistence type="predicted"/>
<name>A0ABW5PJI6_9BACL</name>
<feature type="transmembrane region" description="Helical" evidence="1">
    <location>
        <begin position="28"/>
        <end position="44"/>
    </location>
</feature>
<dbReference type="Proteomes" id="UP001597541">
    <property type="component" value="Unassembled WGS sequence"/>
</dbReference>